<evidence type="ECO:0000259" key="7">
    <source>
        <dbReference type="Pfam" id="PF21365"/>
    </source>
</evidence>
<dbReference type="InParanoid" id="A0A6J2YT73"/>
<feature type="domain" description="Glycosyl hydrolase family 31 C-terminal" evidence="7">
    <location>
        <begin position="556"/>
        <end position="639"/>
    </location>
</feature>
<evidence type="ECO:0000256" key="4">
    <source>
        <dbReference type="RuleBase" id="RU361185"/>
    </source>
</evidence>
<dbReference type="Gene3D" id="2.60.40.1180">
    <property type="entry name" value="Golgi alpha-mannosidase II"/>
    <property type="match status" value="1"/>
</dbReference>
<keyword evidence="5" id="KW-0732">Signal</keyword>
<dbReference type="FunCoup" id="A0A6J2YT73">
    <property type="interactions" value="7"/>
</dbReference>
<dbReference type="SUPFAM" id="SSF51445">
    <property type="entry name" value="(Trans)glycosidases"/>
    <property type="match status" value="1"/>
</dbReference>
<dbReference type="GO" id="GO:0004553">
    <property type="term" value="F:hydrolase activity, hydrolyzing O-glycosyl compounds"/>
    <property type="evidence" value="ECO:0007669"/>
    <property type="project" value="InterPro"/>
</dbReference>
<organism evidence="8 9">
    <name type="scientific">Sitophilus oryzae</name>
    <name type="common">Rice weevil</name>
    <name type="synonym">Curculio oryzae</name>
    <dbReference type="NCBI Taxonomy" id="7048"/>
    <lineage>
        <taxon>Eukaryota</taxon>
        <taxon>Metazoa</taxon>
        <taxon>Ecdysozoa</taxon>
        <taxon>Arthropoda</taxon>
        <taxon>Hexapoda</taxon>
        <taxon>Insecta</taxon>
        <taxon>Pterygota</taxon>
        <taxon>Neoptera</taxon>
        <taxon>Endopterygota</taxon>
        <taxon>Coleoptera</taxon>
        <taxon>Polyphaga</taxon>
        <taxon>Cucujiformia</taxon>
        <taxon>Curculionidae</taxon>
        <taxon>Dryophthorinae</taxon>
        <taxon>Sitophilus</taxon>
    </lineage>
</organism>
<dbReference type="InterPro" id="IPR000322">
    <property type="entry name" value="Glyco_hydro_31_TIM"/>
</dbReference>
<reference evidence="9" key="1">
    <citation type="submission" date="2025-08" db="UniProtKB">
        <authorList>
            <consortium name="RefSeq"/>
        </authorList>
    </citation>
    <scope>IDENTIFICATION</scope>
    <source>
        <tissue evidence="9">Gonads</tissue>
    </source>
</reference>
<dbReference type="InterPro" id="IPR013780">
    <property type="entry name" value="Glyco_hydro_b"/>
</dbReference>
<dbReference type="Pfam" id="PF01055">
    <property type="entry name" value="Glyco_hydro_31_2nd"/>
    <property type="match status" value="1"/>
</dbReference>
<name>A0A6J2YT73_SITOR</name>
<dbReference type="KEGG" id="soy:115890357"/>
<dbReference type="GeneID" id="115890357"/>
<feature type="signal peptide" evidence="5">
    <location>
        <begin position="1"/>
        <end position="22"/>
    </location>
</feature>
<dbReference type="Gene3D" id="3.20.20.80">
    <property type="entry name" value="Glycosidases"/>
    <property type="match status" value="1"/>
</dbReference>
<dbReference type="InterPro" id="IPR048395">
    <property type="entry name" value="Glyco_hydro_31_C"/>
</dbReference>
<protein>
    <submittedName>
        <fullName evidence="9">LOW QUALITY PROTEIN: myogenesis-regulating glycosidase-like</fullName>
    </submittedName>
</protein>
<dbReference type="Proteomes" id="UP000504635">
    <property type="component" value="Unplaced"/>
</dbReference>
<dbReference type="CDD" id="cd06592">
    <property type="entry name" value="GH31_NET37"/>
    <property type="match status" value="1"/>
</dbReference>
<evidence type="ECO:0000313" key="8">
    <source>
        <dbReference type="Proteomes" id="UP000504635"/>
    </source>
</evidence>
<dbReference type="RefSeq" id="XP_030766421.1">
    <property type="nucleotide sequence ID" value="XM_030910561.1"/>
</dbReference>
<dbReference type="SUPFAM" id="SSF51011">
    <property type="entry name" value="Glycosyl hydrolase domain"/>
    <property type="match status" value="1"/>
</dbReference>
<keyword evidence="3 4" id="KW-0326">Glycosidase</keyword>
<dbReference type="PANTHER" id="PTHR43053:SF4">
    <property type="entry name" value="MYOGENESIS-REGULATING GLYCOSIDASE"/>
    <property type="match status" value="1"/>
</dbReference>
<evidence type="ECO:0000256" key="3">
    <source>
        <dbReference type="ARBA" id="ARBA00023295"/>
    </source>
</evidence>
<comment type="similarity">
    <text evidence="1 4">Belongs to the glycosyl hydrolase 31 family.</text>
</comment>
<evidence type="ECO:0000259" key="6">
    <source>
        <dbReference type="Pfam" id="PF01055"/>
    </source>
</evidence>
<evidence type="ECO:0000313" key="9">
    <source>
        <dbReference type="RefSeq" id="XP_030766421.1"/>
    </source>
</evidence>
<keyword evidence="2 4" id="KW-0378">Hydrolase</keyword>
<dbReference type="PANTHER" id="PTHR43053">
    <property type="entry name" value="GLYCOSIDASE FAMILY 31"/>
    <property type="match status" value="1"/>
</dbReference>
<feature type="chain" id="PRO_5026699630" evidence="5">
    <location>
        <begin position="23"/>
        <end position="639"/>
    </location>
</feature>
<sequence length="639" mass="73244">MWGTNYFGCFIFLFGTSVHTFGHNVLKNSEDVSFVMIPTASGLGYDVTVYKGNVDKIHGTIGVDVNFTDVQCDSRACSLKETNFTVTIITVSDGFRVQWLSDNIDFQFKDCFDLQKGELNWYGGPEIYQQEWPIEKLNLSGNDPYVVRKSSNFAVPERYWLNSNGAYIYHHERNPLYIDQNIEENGKICFIGKNTGPYINRERAYLTYYLTALNNPKEAHLHAVENYLGKPEGHPNEAMIRQPIWTTWAKYKKYINDSIVRTFAYDILDHGFTGQIEIDEDWETCFGSRIFKPEQFSNITNVIADLHARNLRVTLWAAPFINPECTDLVKEGEEKGYFVKNTNDSMTTVWWESEDARQIDFTNPQAVTWYTNRLIKVQNESGVDGFKFDAGDTTDYVAQPGVYNVEDQELVPNVFTQNYIETVSQFGDLIEVRSAFRTTKYPFFLRMIDKDSVWGLDDGLQSLVTTLLQLNMVGYPMVLPDMIGGNGYRAQPTLELLIRWTQATVFMPAMQFSYLPWDFAENDELNATEIVRNMVLLHEKYSPDILSAMERSISDGVPTNPPIWWIDPTDKTALENFDEFLLGENILVAPVMVEGTTSREVYLPNGTWIDGNDNETTYNGPVSLTYQAPIDVLPYFIKQ</sequence>
<feature type="domain" description="Glycoside hydrolase family 31 TIM barrel" evidence="6">
    <location>
        <begin position="278"/>
        <end position="535"/>
    </location>
</feature>
<dbReference type="InterPro" id="IPR050985">
    <property type="entry name" value="Alpha-glycosidase_related"/>
</dbReference>
<dbReference type="InterPro" id="IPR017853">
    <property type="entry name" value="GH"/>
</dbReference>
<proteinExistence type="inferred from homology"/>
<gene>
    <name evidence="9" type="primary">LOC115890357</name>
</gene>
<keyword evidence="8" id="KW-1185">Reference proteome</keyword>
<dbReference type="OrthoDB" id="10070917at2759"/>
<accession>A0A6J2YT73</accession>
<dbReference type="AlphaFoldDB" id="A0A6J2YT73"/>
<evidence type="ECO:0000256" key="1">
    <source>
        <dbReference type="ARBA" id="ARBA00007806"/>
    </source>
</evidence>
<dbReference type="GO" id="GO:0005975">
    <property type="term" value="P:carbohydrate metabolic process"/>
    <property type="evidence" value="ECO:0007669"/>
    <property type="project" value="InterPro"/>
</dbReference>
<evidence type="ECO:0000256" key="2">
    <source>
        <dbReference type="ARBA" id="ARBA00022801"/>
    </source>
</evidence>
<evidence type="ECO:0000256" key="5">
    <source>
        <dbReference type="SAM" id="SignalP"/>
    </source>
</evidence>
<dbReference type="Pfam" id="PF21365">
    <property type="entry name" value="Glyco_hydro_31_3rd"/>
    <property type="match status" value="1"/>
</dbReference>